<evidence type="ECO:0000256" key="6">
    <source>
        <dbReference type="ARBA" id="ARBA00023316"/>
    </source>
</evidence>
<sequence>MTLSIALAASSDQQQWDDFVSTQASASPYHRFAWGQAVSSAYGFTPRYFVAKQDQQIVGILPTIAMAKPLLKNKLCSLPYCDVAGPLATDDKIANELIMSANQYAAQNKLATMQLRRLASHDESEPEQQWQGHKVSMQMALPETSDALLASFKSKLRSQIRKAEKNGLHAETGVSEKLLQDFYEVMLVNMRALGSPIHSYQWFQAIINHYQSQCLLSVVYKDDIAVGGGLILKNGTSAAIPWASTKAEFNRLAPNMLLYWSLLAHCADHGIERFDFGRSTFGEGTFKFKTQWGAKPHLLVWDDYHKGQLAADLPVINKAGADSKLSGMVKSWVVGGWQRLPLQLTGSLGPKLRKYIDL</sequence>
<keyword evidence="9" id="KW-1185">Reference proteome</keyword>
<dbReference type="Proteomes" id="UP000638014">
    <property type="component" value="Unassembled WGS sequence"/>
</dbReference>
<dbReference type="InterPro" id="IPR050644">
    <property type="entry name" value="PG_Glycine_Bridge_Synth"/>
</dbReference>
<evidence type="ECO:0000259" key="7">
    <source>
        <dbReference type="Pfam" id="PF13480"/>
    </source>
</evidence>
<dbReference type="InterPro" id="IPR003447">
    <property type="entry name" value="FEMABX"/>
</dbReference>
<keyword evidence="3" id="KW-0133">Cell shape</keyword>
<keyword evidence="2" id="KW-0808">Transferase</keyword>
<comment type="similarity">
    <text evidence="1">Belongs to the FemABX family.</text>
</comment>
<dbReference type="Gene3D" id="3.40.630.30">
    <property type="match status" value="1"/>
</dbReference>
<gene>
    <name evidence="8" type="ORF">IC617_13965</name>
</gene>
<dbReference type="Pfam" id="PF13480">
    <property type="entry name" value="Acetyltransf_6"/>
    <property type="match status" value="1"/>
</dbReference>
<dbReference type="PANTHER" id="PTHR36174">
    <property type="entry name" value="LIPID II:GLYCINE GLYCYLTRANSFERASE"/>
    <property type="match status" value="1"/>
</dbReference>
<dbReference type="GO" id="GO:0009252">
    <property type="term" value="P:peptidoglycan biosynthetic process"/>
    <property type="evidence" value="ECO:0007669"/>
    <property type="project" value="UniProtKB-KW"/>
</dbReference>
<evidence type="ECO:0000256" key="5">
    <source>
        <dbReference type="ARBA" id="ARBA00023315"/>
    </source>
</evidence>
<dbReference type="EMBL" id="JACXAF010000019">
    <property type="protein sequence ID" value="MBD1390539.1"/>
    <property type="molecule type" value="Genomic_DNA"/>
</dbReference>
<proteinExistence type="inferred from homology"/>
<keyword evidence="4" id="KW-0573">Peptidoglycan synthesis</keyword>
<dbReference type="SUPFAM" id="SSF55729">
    <property type="entry name" value="Acyl-CoA N-acyltransferases (Nat)"/>
    <property type="match status" value="2"/>
</dbReference>
<evidence type="ECO:0000256" key="1">
    <source>
        <dbReference type="ARBA" id="ARBA00009943"/>
    </source>
</evidence>
<dbReference type="InterPro" id="IPR016181">
    <property type="entry name" value="Acyl_CoA_acyltransferase"/>
</dbReference>
<comment type="caution">
    <text evidence="8">The sequence shown here is derived from an EMBL/GenBank/DDBJ whole genome shotgun (WGS) entry which is preliminary data.</text>
</comment>
<name>A0A8J6UF49_9GAMM</name>
<keyword evidence="6" id="KW-0961">Cell wall biogenesis/degradation</keyword>
<dbReference type="RefSeq" id="WP_191145609.1">
    <property type="nucleotide sequence ID" value="NZ_JACXAF010000019.1"/>
</dbReference>
<evidence type="ECO:0000256" key="4">
    <source>
        <dbReference type="ARBA" id="ARBA00022984"/>
    </source>
</evidence>
<evidence type="ECO:0000256" key="2">
    <source>
        <dbReference type="ARBA" id="ARBA00022679"/>
    </source>
</evidence>
<dbReference type="AlphaFoldDB" id="A0A8J6UF49"/>
<organism evidence="8 9">
    <name type="scientific">Neiella litorisoli</name>
    <dbReference type="NCBI Taxonomy" id="2771431"/>
    <lineage>
        <taxon>Bacteria</taxon>
        <taxon>Pseudomonadati</taxon>
        <taxon>Pseudomonadota</taxon>
        <taxon>Gammaproteobacteria</taxon>
        <taxon>Alteromonadales</taxon>
        <taxon>Echinimonadaceae</taxon>
        <taxon>Neiella</taxon>
    </lineage>
</organism>
<reference evidence="8" key="1">
    <citation type="submission" date="2020-09" db="EMBL/GenBank/DDBJ databases">
        <title>A novel bacterium of genus Neiella, isolated from South China Sea.</title>
        <authorList>
            <person name="Huang H."/>
            <person name="Mo K."/>
            <person name="Hu Y."/>
        </authorList>
    </citation>
    <scope>NUCLEOTIDE SEQUENCE</scope>
    <source>
        <strain evidence="8">HB171785</strain>
    </source>
</reference>
<dbReference type="GO" id="GO:0008360">
    <property type="term" value="P:regulation of cell shape"/>
    <property type="evidence" value="ECO:0007669"/>
    <property type="project" value="UniProtKB-KW"/>
</dbReference>
<dbReference type="PROSITE" id="PS51191">
    <property type="entry name" value="FEMABX"/>
    <property type="match status" value="1"/>
</dbReference>
<evidence type="ECO:0000313" key="9">
    <source>
        <dbReference type="Proteomes" id="UP000638014"/>
    </source>
</evidence>
<dbReference type="GO" id="GO:0071555">
    <property type="term" value="P:cell wall organization"/>
    <property type="evidence" value="ECO:0007669"/>
    <property type="project" value="UniProtKB-KW"/>
</dbReference>
<evidence type="ECO:0000256" key="3">
    <source>
        <dbReference type="ARBA" id="ARBA00022960"/>
    </source>
</evidence>
<evidence type="ECO:0000313" key="8">
    <source>
        <dbReference type="EMBL" id="MBD1390539.1"/>
    </source>
</evidence>
<dbReference type="GO" id="GO:0016755">
    <property type="term" value="F:aminoacyltransferase activity"/>
    <property type="evidence" value="ECO:0007669"/>
    <property type="project" value="InterPro"/>
</dbReference>
<keyword evidence="5" id="KW-0012">Acyltransferase</keyword>
<feature type="domain" description="BioF2-like acetyltransferase" evidence="7">
    <location>
        <begin position="151"/>
        <end position="284"/>
    </location>
</feature>
<dbReference type="InterPro" id="IPR038740">
    <property type="entry name" value="BioF2-like_GNAT_dom"/>
</dbReference>
<protein>
    <submittedName>
        <fullName evidence="8">Peptidoglycan bridge formation glycyltransferase FemA/FemB family protein</fullName>
    </submittedName>
</protein>
<accession>A0A8J6UF49</accession>
<dbReference type="PANTHER" id="PTHR36174:SF1">
    <property type="entry name" value="LIPID II:GLYCINE GLYCYLTRANSFERASE"/>
    <property type="match status" value="1"/>
</dbReference>